<dbReference type="AlphaFoldDB" id="A0A2K1QUN7"/>
<feature type="compositionally biased region" description="Basic and acidic residues" evidence="1">
    <location>
        <begin position="46"/>
        <end position="63"/>
    </location>
</feature>
<reference evidence="2 3" key="1">
    <citation type="submission" date="2017-06" db="EMBL/GenBank/DDBJ databases">
        <title>Draft genome sequence of a variant of Elsinoe murrayae.</title>
        <authorList>
            <person name="Cheng Q."/>
        </authorList>
    </citation>
    <scope>NUCLEOTIDE SEQUENCE [LARGE SCALE GENOMIC DNA]</scope>
    <source>
        <strain evidence="2 3">CQ-2017a</strain>
    </source>
</reference>
<organism evidence="2 3">
    <name type="scientific">Sphaceloma murrayae</name>
    <dbReference type="NCBI Taxonomy" id="2082308"/>
    <lineage>
        <taxon>Eukaryota</taxon>
        <taxon>Fungi</taxon>
        <taxon>Dikarya</taxon>
        <taxon>Ascomycota</taxon>
        <taxon>Pezizomycotina</taxon>
        <taxon>Dothideomycetes</taxon>
        <taxon>Dothideomycetidae</taxon>
        <taxon>Myriangiales</taxon>
        <taxon>Elsinoaceae</taxon>
        <taxon>Sphaceloma</taxon>
    </lineage>
</organism>
<keyword evidence="3" id="KW-1185">Reference proteome</keyword>
<feature type="region of interest" description="Disordered" evidence="1">
    <location>
        <begin position="161"/>
        <end position="193"/>
    </location>
</feature>
<name>A0A2K1QUN7_9PEZI</name>
<gene>
    <name evidence="2" type="ORF">CAC42_5310</name>
</gene>
<proteinExistence type="predicted"/>
<dbReference type="InParanoid" id="A0A2K1QUN7"/>
<comment type="caution">
    <text evidence="2">The sequence shown here is derived from an EMBL/GenBank/DDBJ whole genome shotgun (WGS) entry which is preliminary data.</text>
</comment>
<accession>A0A2K1QUN7</accession>
<sequence length="315" mass="34476">MAALNESPATQEQSLQLVQSGIGQWDALLTKIDASVNHWRQYLDEHRDSGAREPESRFSRVRSDSMQSFNDERPHLSKSASSRHEPTSPSPSPSSVRKQRDTKGHVLFDAASQRRLDELVRKLQTVRSKLMGTIAAAESASLKPPTGSTRVQNQIGVIHRPGPAATNQPRQSSPLVRKATGTSRSGRGQSPLDDKIRRLEVLIKEMQEDCEEAANQLLRKGTCSTQLHSAREHLLKCAALVKPHQAEVTPSRSTTARSASSPSRSIPSLGIPAAAGLEVDDDDDASSEEGEALDARIDAIRMRSKQMAYRIHATS</sequence>
<evidence type="ECO:0000256" key="1">
    <source>
        <dbReference type="SAM" id="MobiDB-lite"/>
    </source>
</evidence>
<evidence type="ECO:0000313" key="2">
    <source>
        <dbReference type="EMBL" id="PNS18771.1"/>
    </source>
</evidence>
<feature type="compositionally biased region" description="Low complexity" evidence="1">
    <location>
        <begin position="249"/>
        <end position="277"/>
    </location>
</feature>
<feature type="compositionally biased region" description="Polar residues" evidence="1">
    <location>
        <begin position="165"/>
        <end position="188"/>
    </location>
</feature>
<protein>
    <submittedName>
        <fullName evidence="2">Uncharacterized protein</fullName>
    </submittedName>
</protein>
<feature type="region of interest" description="Disordered" evidence="1">
    <location>
        <begin position="246"/>
        <end position="292"/>
    </location>
</feature>
<dbReference type="Proteomes" id="UP000243797">
    <property type="component" value="Unassembled WGS sequence"/>
</dbReference>
<dbReference type="OrthoDB" id="3915251at2759"/>
<evidence type="ECO:0000313" key="3">
    <source>
        <dbReference type="Proteomes" id="UP000243797"/>
    </source>
</evidence>
<feature type="compositionally biased region" description="Acidic residues" evidence="1">
    <location>
        <begin position="278"/>
        <end position="292"/>
    </location>
</feature>
<feature type="region of interest" description="Disordered" evidence="1">
    <location>
        <begin position="46"/>
        <end position="101"/>
    </location>
</feature>
<dbReference type="EMBL" id="NKHZ01000039">
    <property type="protein sequence ID" value="PNS18771.1"/>
    <property type="molecule type" value="Genomic_DNA"/>
</dbReference>